<dbReference type="Proteomes" id="UP000267251">
    <property type="component" value="Unassembled WGS sequence"/>
</dbReference>
<dbReference type="GO" id="GO:0005737">
    <property type="term" value="C:cytoplasm"/>
    <property type="evidence" value="ECO:0007669"/>
    <property type="project" value="TreeGrafter"/>
</dbReference>
<proteinExistence type="inferred from homology"/>
<evidence type="ECO:0000313" key="3">
    <source>
        <dbReference type="EMBL" id="RKP12888.1"/>
    </source>
</evidence>
<gene>
    <name evidence="3" type="ORF">BJ684DRAFT_10850</name>
</gene>
<evidence type="ECO:0000256" key="1">
    <source>
        <dbReference type="ARBA" id="ARBA00009686"/>
    </source>
</evidence>
<evidence type="ECO:0000313" key="4">
    <source>
        <dbReference type="Proteomes" id="UP000267251"/>
    </source>
</evidence>
<accession>A0A4P9Y207</accession>
<keyword evidence="4" id="KW-1185">Reference proteome</keyword>
<organism evidence="3 4">
    <name type="scientific">Piptocephalis cylindrospora</name>
    <dbReference type="NCBI Taxonomy" id="1907219"/>
    <lineage>
        <taxon>Eukaryota</taxon>
        <taxon>Fungi</taxon>
        <taxon>Fungi incertae sedis</taxon>
        <taxon>Zoopagomycota</taxon>
        <taxon>Zoopagomycotina</taxon>
        <taxon>Zoopagomycetes</taxon>
        <taxon>Zoopagales</taxon>
        <taxon>Piptocephalidaceae</taxon>
        <taxon>Piptocephalis</taxon>
    </lineage>
</organism>
<dbReference type="SUPFAM" id="SSF52833">
    <property type="entry name" value="Thioredoxin-like"/>
    <property type="match status" value="1"/>
</dbReference>
<evidence type="ECO:0000259" key="2">
    <source>
        <dbReference type="Pfam" id="PF02114"/>
    </source>
</evidence>
<dbReference type="InterPro" id="IPR036249">
    <property type="entry name" value="Thioredoxin-like_sf"/>
</dbReference>
<dbReference type="InterPro" id="IPR051498">
    <property type="entry name" value="Phosducin-like_chap/apop_reg"/>
</dbReference>
<dbReference type="Pfam" id="PF02114">
    <property type="entry name" value="Phosducin"/>
    <property type="match status" value="1"/>
</dbReference>
<dbReference type="GO" id="GO:0006457">
    <property type="term" value="P:protein folding"/>
    <property type="evidence" value="ECO:0007669"/>
    <property type="project" value="TreeGrafter"/>
</dbReference>
<reference evidence="4" key="1">
    <citation type="journal article" date="2018" name="Nat. Microbiol.">
        <title>Leveraging single-cell genomics to expand the fungal tree of life.</title>
        <authorList>
            <person name="Ahrendt S.R."/>
            <person name="Quandt C.A."/>
            <person name="Ciobanu D."/>
            <person name="Clum A."/>
            <person name="Salamov A."/>
            <person name="Andreopoulos B."/>
            <person name="Cheng J.F."/>
            <person name="Woyke T."/>
            <person name="Pelin A."/>
            <person name="Henrissat B."/>
            <person name="Reynolds N.K."/>
            <person name="Benny G.L."/>
            <person name="Smith M.E."/>
            <person name="James T.Y."/>
            <person name="Grigoriev I.V."/>
        </authorList>
    </citation>
    <scope>NUCLEOTIDE SEQUENCE [LARGE SCALE GENOMIC DNA]</scope>
</reference>
<comment type="similarity">
    <text evidence="1">Belongs to the phosducin family.</text>
</comment>
<dbReference type="Gene3D" id="3.40.30.10">
    <property type="entry name" value="Glutaredoxin"/>
    <property type="match status" value="1"/>
</dbReference>
<dbReference type="OrthoDB" id="45518at2759"/>
<dbReference type="EMBL" id="KZ988172">
    <property type="protein sequence ID" value="RKP12888.1"/>
    <property type="molecule type" value="Genomic_DNA"/>
</dbReference>
<feature type="domain" description="Phosducin" evidence="2">
    <location>
        <begin position="62"/>
        <end position="176"/>
    </location>
</feature>
<name>A0A4P9Y207_9FUNG</name>
<dbReference type="PANTHER" id="PTHR45809:SF3">
    <property type="entry name" value="VIRAL IAP-ASSOCIATED FACTOR HOMOLOG"/>
    <property type="match status" value="1"/>
</dbReference>
<dbReference type="PANTHER" id="PTHR45809">
    <property type="entry name" value="VIRAL IAP-ASSOCIATED FACTOR HOMOLOG"/>
    <property type="match status" value="1"/>
</dbReference>
<protein>
    <submittedName>
        <fullName evidence="3">Thioredoxin-like protein</fullName>
    </submittedName>
</protein>
<dbReference type="AlphaFoldDB" id="A0A4P9Y207"/>
<dbReference type="InterPro" id="IPR024253">
    <property type="entry name" value="Phosducin_thioredoxin-like_dom"/>
</dbReference>
<sequence length="192" mass="22249">MSNPEEDTEWNDILRAHKIIPEKGPSDRDIFYAVADAEVERRGQTHALEDEDLDGLDELEDDFDDDIVQAYRRKRMEEMQQQALGRRYGDVRYINKPDWVREVTEASQDVHVVVHMYKEGWVPCRLVNTQLDDLAKHYAQVKFVKIISDQCVPGYPDRNLPTLLVYSKGDVKGQLIGPQAFTRGIQGKCREE</sequence>